<dbReference type="GO" id="GO:0005886">
    <property type="term" value="C:plasma membrane"/>
    <property type="evidence" value="ECO:0007669"/>
    <property type="project" value="UniProtKB-SubCell"/>
</dbReference>
<dbReference type="STRING" id="47500.AF333_18895"/>
<evidence type="ECO:0000256" key="8">
    <source>
        <dbReference type="ARBA" id="ARBA00022741"/>
    </source>
</evidence>
<dbReference type="GO" id="GO:0000155">
    <property type="term" value="F:phosphorelay sensor kinase activity"/>
    <property type="evidence" value="ECO:0007669"/>
    <property type="project" value="InterPro"/>
</dbReference>
<sequence length="328" mass="38530">MRLFLRDHIPLIFFTIAQLFLVLLIYWLDGYRHLSTALYSVFLGVCLLIGYLLYRYFSYRSFYMRLSAPPKNLDEFTEKTGFAPLATALDELLKTQYLLCQNQLKTWERKNSEHLTFMNQWVHQMKTPLSVIELITQDEDDPRFESIAEETDRMRKGLEMVLYVARLGVFEHDFRVERIQLHEVVHNVIHENKKLFIRNQVYPEISIDPALTVESDAKWLRFILNQLLSNAIKYSAGSRENVTVNAYPKNRAVILEVKDRGIGIPKADLSRVFRPFYTGENGRRFKESTGMGLYLIHEVCEKLNHKIELESEINKGTIARIIFPYSNH</sequence>
<keyword evidence="4" id="KW-1003">Cell membrane</keyword>
<keyword evidence="10" id="KW-0067">ATP-binding</keyword>
<reference evidence="17 19" key="2">
    <citation type="submission" date="2016-10" db="EMBL/GenBank/DDBJ databases">
        <authorList>
            <person name="de Groot N.N."/>
        </authorList>
    </citation>
    <scope>NUCLEOTIDE SEQUENCE [LARGE SCALE GENOMIC DNA]</scope>
    <source>
        <strain evidence="17 19">DSM 2895</strain>
    </source>
</reference>
<protein>
    <recommendedName>
        <fullName evidence="3">histidine kinase</fullName>
        <ecNumber evidence="3">2.7.13.3</ecNumber>
    </recommendedName>
</protein>
<dbReference type="EMBL" id="LGUG01000004">
    <property type="protein sequence ID" value="KON97224.1"/>
    <property type="molecule type" value="Genomic_DNA"/>
</dbReference>
<dbReference type="InterPro" id="IPR004358">
    <property type="entry name" value="Sig_transdc_His_kin-like_C"/>
</dbReference>
<dbReference type="InterPro" id="IPR050351">
    <property type="entry name" value="BphY/WalK/GraS-like"/>
</dbReference>
<reference evidence="16 18" key="1">
    <citation type="submission" date="2015-07" db="EMBL/GenBank/DDBJ databases">
        <title>Fjat-14205 dsm 2895.</title>
        <authorList>
            <person name="Liu B."/>
            <person name="Wang J."/>
            <person name="Zhu Y."/>
            <person name="Liu G."/>
            <person name="Chen Q."/>
            <person name="Chen Z."/>
            <person name="Lan J."/>
            <person name="Che J."/>
            <person name="Ge C."/>
            <person name="Shi H."/>
            <person name="Pan Z."/>
            <person name="Liu X."/>
        </authorList>
    </citation>
    <scope>NUCLEOTIDE SEQUENCE [LARGE SCALE GENOMIC DNA]</scope>
    <source>
        <strain evidence="16 18">DSM 2895</strain>
    </source>
</reference>
<evidence type="ECO:0000256" key="9">
    <source>
        <dbReference type="ARBA" id="ARBA00022777"/>
    </source>
</evidence>
<dbReference type="CDD" id="cd00082">
    <property type="entry name" value="HisKA"/>
    <property type="match status" value="1"/>
</dbReference>
<keyword evidence="8" id="KW-0547">Nucleotide-binding</keyword>
<evidence type="ECO:0000256" key="1">
    <source>
        <dbReference type="ARBA" id="ARBA00000085"/>
    </source>
</evidence>
<evidence type="ECO:0000256" key="6">
    <source>
        <dbReference type="ARBA" id="ARBA00022679"/>
    </source>
</evidence>
<dbReference type="Proteomes" id="UP000182836">
    <property type="component" value="Unassembled WGS sequence"/>
</dbReference>
<proteinExistence type="predicted"/>
<dbReference type="InterPro" id="IPR005467">
    <property type="entry name" value="His_kinase_dom"/>
</dbReference>
<feature type="transmembrane region" description="Helical" evidence="14">
    <location>
        <begin position="9"/>
        <end position="28"/>
    </location>
</feature>
<dbReference type="FunFam" id="3.30.565.10:FF:000057">
    <property type="entry name" value="Sensor histidine kinase"/>
    <property type="match status" value="1"/>
</dbReference>
<dbReference type="SMART" id="SM00387">
    <property type="entry name" value="HATPase_c"/>
    <property type="match status" value="1"/>
</dbReference>
<dbReference type="OrthoDB" id="9780487at2"/>
<evidence type="ECO:0000256" key="12">
    <source>
        <dbReference type="ARBA" id="ARBA00023012"/>
    </source>
</evidence>
<keyword evidence="9 17" id="KW-0418">Kinase</keyword>
<dbReference type="EC" id="2.7.13.3" evidence="3"/>
<dbReference type="SUPFAM" id="SSF55874">
    <property type="entry name" value="ATPase domain of HSP90 chaperone/DNA topoisomerase II/histidine kinase"/>
    <property type="match status" value="1"/>
</dbReference>
<dbReference type="Pfam" id="PF02518">
    <property type="entry name" value="HATPase_c"/>
    <property type="match status" value="1"/>
</dbReference>
<evidence type="ECO:0000256" key="5">
    <source>
        <dbReference type="ARBA" id="ARBA00022553"/>
    </source>
</evidence>
<dbReference type="PATRIC" id="fig|47500.8.peg.5839"/>
<evidence type="ECO:0000256" key="11">
    <source>
        <dbReference type="ARBA" id="ARBA00022989"/>
    </source>
</evidence>
<evidence type="ECO:0000259" key="15">
    <source>
        <dbReference type="PROSITE" id="PS50109"/>
    </source>
</evidence>
<keyword evidence="5" id="KW-0597">Phosphoprotein</keyword>
<dbReference type="GO" id="GO:0005524">
    <property type="term" value="F:ATP binding"/>
    <property type="evidence" value="ECO:0007669"/>
    <property type="project" value="UniProtKB-KW"/>
</dbReference>
<dbReference type="GeneID" id="42307221"/>
<evidence type="ECO:0000313" key="18">
    <source>
        <dbReference type="Proteomes" id="UP000037269"/>
    </source>
</evidence>
<dbReference type="PRINTS" id="PR00344">
    <property type="entry name" value="BCTRLSENSOR"/>
</dbReference>
<dbReference type="PANTHER" id="PTHR45453">
    <property type="entry name" value="PHOSPHATE REGULON SENSOR PROTEIN PHOR"/>
    <property type="match status" value="1"/>
</dbReference>
<dbReference type="PANTHER" id="PTHR45453:SF2">
    <property type="entry name" value="HISTIDINE KINASE"/>
    <property type="match status" value="1"/>
</dbReference>
<name>A0A0D1Y0Z4_ANEMI</name>
<dbReference type="RefSeq" id="WP_043063320.1">
    <property type="nucleotide sequence ID" value="NZ_BJOA01000163.1"/>
</dbReference>
<evidence type="ECO:0000256" key="14">
    <source>
        <dbReference type="SAM" id="Phobius"/>
    </source>
</evidence>
<evidence type="ECO:0000256" key="10">
    <source>
        <dbReference type="ARBA" id="ARBA00022840"/>
    </source>
</evidence>
<dbReference type="EMBL" id="FNED01000020">
    <property type="protein sequence ID" value="SDJ53072.1"/>
    <property type="molecule type" value="Genomic_DNA"/>
</dbReference>
<keyword evidence="18" id="KW-1185">Reference proteome</keyword>
<evidence type="ECO:0000256" key="13">
    <source>
        <dbReference type="ARBA" id="ARBA00023136"/>
    </source>
</evidence>
<feature type="transmembrane region" description="Helical" evidence="14">
    <location>
        <begin position="34"/>
        <end position="54"/>
    </location>
</feature>
<evidence type="ECO:0000313" key="16">
    <source>
        <dbReference type="EMBL" id="KON97224.1"/>
    </source>
</evidence>
<evidence type="ECO:0000256" key="4">
    <source>
        <dbReference type="ARBA" id="ARBA00022475"/>
    </source>
</evidence>
<evidence type="ECO:0000313" key="19">
    <source>
        <dbReference type="Proteomes" id="UP000182836"/>
    </source>
</evidence>
<dbReference type="GO" id="GO:0004721">
    <property type="term" value="F:phosphoprotein phosphatase activity"/>
    <property type="evidence" value="ECO:0007669"/>
    <property type="project" value="TreeGrafter"/>
</dbReference>
<keyword evidence="7 14" id="KW-0812">Transmembrane</keyword>
<dbReference type="AlphaFoldDB" id="A0A0D1Y0Z4"/>
<keyword evidence="13 14" id="KW-0472">Membrane</keyword>
<dbReference type="Proteomes" id="UP000037269">
    <property type="component" value="Unassembled WGS sequence"/>
</dbReference>
<dbReference type="InterPro" id="IPR003594">
    <property type="entry name" value="HATPase_dom"/>
</dbReference>
<dbReference type="GO" id="GO:0016036">
    <property type="term" value="P:cellular response to phosphate starvation"/>
    <property type="evidence" value="ECO:0007669"/>
    <property type="project" value="TreeGrafter"/>
</dbReference>
<keyword evidence="6" id="KW-0808">Transferase</keyword>
<gene>
    <name evidence="16" type="ORF">AF333_18895</name>
    <name evidence="17" type="ORF">SAMN04487909_1206</name>
</gene>
<evidence type="ECO:0000256" key="2">
    <source>
        <dbReference type="ARBA" id="ARBA00004651"/>
    </source>
</evidence>
<comment type="catalytic activity">
    <reaction evidence="1">
        <text>ATP + protein L-histidine = ADP + protein N-phospho-L-histidine.</text>
        <dbReference type="EC" id="2.7.13.3"/>
    </reaction>
</comment>
<evidence type="ECO:0000256" key="7">
    <source>
        <dbReference type="ARBA" id="ARBA00022692"/>
    </source>
</evidence>
<keyword evidence="12" id="KW-0902">Two-component regulatory system</keyword>
<evidence type="ECO:0000313" key="17">
    <source>
        <dbReference type="EMBL" id="SDJ53072.1"/>
    </source>
</evidence>
<feature type="domain" description="Histidine kinase" evidence="15">
    <location>
        <begin position="120"/>
        <end position="327"/>
    </location>
</feature>
<keyword evidence="11 14" id="KW-1133">Transmembrane helix</keyword>
<dbReference type="PROSITE" id="PS50109">
    <property type="entry name" value="HIS_KIN"/>
    <property type="match status" value="1"/>
</dbReference>
<dbReference type="Gene3D" id="3.30.565.10">
    <property type="entry name" value="Histidine kinase-like ATPase, C-terminal domain"/>
    <property type="match status" value="1"/>
</dbReference>
<dbReference type="InterPro" id="IPR036890">
    <property type="entry name" value="HATPase_C_sf"/>
</dbReference>
<organism evidence="16 18">
    <name type="scientific">Aneurinibacillus migulanus</name>
    <name type="common">Bacillus migulanus</name>
    <dbReference type="NCBI Taxonomy" id="47500"/>
    <lineage>
        <taxon>Bacteria</taxon>
        <taxon>Bacillati</taxon>
        <taxon>Bacillota</taxon>
        <taxon>Bacilli</taxon>
        <taxon>Bacillales</taxon>
        <taxon>Paenibacillaceae</taxon>
        <taxon>Aneurinibacillus group</taxon>
        <taxon>Aneurinibacillus</taxon>
    </lineage>
</organism>
<accession>A0A0D1Y0Z4</accession>
<evidence type="ECO:0000256" key="3">
    <source>
        <dbReference type="ARBA" id="ARBA00012438"/>
    </source>
</evidence>
<comment type="subcellular location">
    <subcellularLocation>
        <location evidence="2">Cell membrane</location>
        <topology evidence="2">Multi-pass membrane protein</topology>
    </subcellularLocation>
</comment>
<dbReference type="InterPro" id="IPR003661">
    <property type="entry name" value="HisK_dim/P_dom"/>
</dbReference>